<reference evidence="2 3" key="1">
    <citation type="submission" date="2021-10" db="EMBL/GenBank/DDBJ databases">
        <title>Streptomyces gossypii sp. nov., isolated from soil collected from cotton field.</title>
        <authorList>
            <person name="Ge X."/>
            <person name="Chen X."/>
            <person name="Liu W."/>
        </authorList>
    </citation>
    <scope>NUCLEOTIDE SEQUENCE [LARGE SCALE GENOMIC DNA]</scope>
    <source>
        <strain evidence="2 3">N2-109</strain>
    </source>
</reference>
<organism evidence="2 3">
    <name type="scientific">Streptomyces gossypii</name>
    <dbReference type="NCBI Taxonomy" id="2883101"/>
    <lineage>
        <taxon>Bacteria</taxon>
        <taxon>Bacillati</taxon>
        <taxon>Actinomycetota</taxon>
        <taxon>Actinomycetes</taxon>
        <taxon>Kitasatosporales</taxon>
        <taxon>Streptomycetaceae</taxon>
        <taxon>Streptomyces</taxon>
    </lineage>
</organism>
<evidence type="ECO:0000313" key="2">
    <source>
        <dbReference type="EMBL" id="MCT2594775.1"/>
    </source>
</evidence>
<sequence length="47" mass="4916">MNTAARPHDHATAIHIRDSKPDPGSGPTPTVSPATKTAFITPRAARP</sequence>
<dbReference type="Proteomes" id="UP001156389">
    <property type="component" value="Unassembled WGS sequence"/>
</dbReference>
<evidence type="ECO:0000313" key="3">
    <source>
        <dbReference type="Proteomes" id="UP001156389"/>
    </source>
</evidence>
<dbReference type="EMBL" id="JAJAGO010000028">
    <property type="protein sequence ID" value="MCT2594775.1"/>
    <property type="molecule type" value="Genomic_DNA"/>
</dbReference>
<feature type="compositionally biased region" description="Basic and acidic residues" evidence="1">
    <location>
        <begin position="1"/>
        <end position="21"/>
    </location>
</feature>
<protein>
    <submittedName>
        <fullName evidence="2">DUF397 domain-containing protein</fullName>
    </submittedName>
</protein>
<comment type="caution">
    <text evidence="2">The sequence shown here is derived from an EMBL/GenBank/DDBJ whole genome shotgun (WGS) entry which is preliminary data.</text>
</comment>
<dbReference type="RefSeq" id="WP_260222139.1">
    <property type="nucleotide sequence ID" value="NZ_JAJAGO010000028.1"/>
</dbReference>
<proteinExistence type="predicted"/>
<keyword evidence="3" id="KW-1185">Reference proteome</keyword>
<name>A0ABT2K5K2_9ACTN</name>
<feature type="region of interest" description="Disordered" evidence="1">
    <location>
        <begin position="1"/>
        <end position="47"/>
    </location>
</feature>
<accession>A0ABT2K5K2</accession>
<evidence type="ECO:0000256" key="1">
    <source>
        <dbReference type="SAM" id="MobiDB-lite"/>
    </source>
</evidence>
<gene>
    <name evidence="2" type="ORF">LHJ74_33510</name>
</gene>